<gene>
    <name evidence="2" type="ORF">BDEG_27636</name>
</gene>
<dbReference type="InterPro" id="IPR027417">
    <property type="entry name" value="P-loop_NTPase"/>
</dbReference>
<sequence length="444" mass="51099">MSSNKHQPNLGKRPHSEVTPEFPSLPSLSFAAVQEFAGKSQEALVSVQESLVGATFPGSSLFLPLISPHQLQQRFNVADDDSVLVVIRKSYPLLKSEIISLNNKKYSGIYVRGPVGVGKSYLLYLLASEYRLNRPYYRVTYINDFINYVKNSNLQWLVICDQHNALFSPSVIFDKFPFSIIDYIAINRGSNIKVVISASANNEGYPTEMKGWQTHDISSHRFDDDEFKVWCDHYELETIGKVNPESEQAVDALYWTGGVPYELDLLWKQPKMTLVEKTLEYREKRVEEMAESHGKFCDKLSEEKKLNLKECISRKDYPNTIKGKISEMYITTMLELSQLFSFQFRKVSNIAKIGLQEDSPLRKSIEIKSVVHFLRNKLPPKTSFQKNVTTLFVPESPNYPRFDFFLWDSDRQLMMGFQVTVLNPFSEHPKMTNSQMWQIFASGN</sequence>
<dbReference type="PANTHER" id="PTHR33129">
    <property type="entry name" value="PROTEIN KINASE DOMAIN-CONTAINING PROTEIN-RELATED"/>
    <property type="match status" value="1"/>
</dbReference>
<dbReference type="VEuPathDB" id="FungiDB:BDEG_27636"/>
<protein>
    <submittedName>
        <fullName evidence="2">Uncharacterized protein</fullName>
    </submittedName>
</protein>
<name>A0A177WWH2_BATDL</name>
<reference evidence="2 3" key="1">
    <citation type="submission" date="2006-10" db="EMBL/GenBank/DDBJ databases">
        <title>The Genome Sequence of Batrachochytrium dendrobatidis JEL423.</title>
        <authorList>
            <consortium name="The Broad Institute Genome Sequencing Platform"/>
            <person name="Birren B."/>
            <person name="Lander E."/>
            <person name="Galagan J."/>
            <person name="Cuomo C."/>
            <person name="Devon K."/>
            <person name="Jaffe D."/>
            <person name="Butler J."/>
            <person name="Alvarez P."/>
            <person name="Gnerre S."/>
            <person name="Grabherr M."/>
            <person name="Kleber M."/>
            <person name="Mauceli E."/>
            <person name="Brockman W."/>
            <person name="Young S."/>
            <person name="LaButti K."/>
            <person name="Sykes S."/>
            <person name="DeCaprio D."/>
            <person name="Crawford M."/>
            <person name="Koehrsen M."/>
            <person name="Engels R."/>
            <person name="Montgomery P."/>
            <person name="Pearson M."/>
            <person name="Howarth C."/>
            <person name="Larson L."/>
            <person name="White J."/>
            <person name="O'Leary S."/>
            <person name="Kodira C."/>
            <person name="Zeng Q."/>
            <person name="Yandava C."/>
            <person name="Alvarado L."/>
            <person name="Longcore J."/>
            <person name="James T."/>
        </authorList>
    </citation>
    <scope>NUCLEOTIDE SEQUENCE [LARGE SCALE GENOMIC DNA]</scope>
    <source>
        <strain evidence="2 3">JEL423</strain>
    </source>
</reference>
<dbReference type="EMBL" id="DS022312">
    <property type="protein sequence ID" value="OAJ44408.1"/>
    <property type="molecule type" value="Genomic_DNA"/>
</dbReference>
<dbReference type="SUPFAM" id="SSF52540">
    <property type="entry name" value="P-loop containing nucleoside triphosphate hydrolases"/>
    <property type="match status" value="1"/>
</dbReference>
<dbReference type="AlphaFoldDB" id="A0A177WWH2"/>
<evidence type="ECO:0000313" key="2">
    <source>
        <dbReference type="EMBL" id="OAJ44408.1"/>
    </source>
</evidence>
<organism evidence="2 3">
    <name type="scientific">Batrachochytrium dendrobatidis (strain JEL423)</name>
    <dbReference type="NCBI Taxonomy" id="403673"/>
    <lineage>
        <taxon>Eukaryota</taxon>
        <taxon>Fungi</taxon>
        <taxon>Fungi incertae sedis</taxon>
        <taxon>Chytridiomycota</taxon>
        <taxon>Chytridiomycota incertae sedis</taxon>
        <taxon>Chytridiomycetes</taxon>
        <taxon>Rhizophydiales</taxon>
        <taxon>Rhizophydiales incertae sedis</taxon>
        <taxon>Batrachochytrium</taxon>
    </lineage>
</organism>
<dbReference type="InterPro" id="IPR052980">
    <property type="entry name" value="Crinkler_effector"/>
</dbReference>
<evidence type="ECO:0000256" key="1">
    <source>
        <dbReference type="SAM" id="MobiDB-lite"/>
    </source>
</evidence>
<proteinExistence type="predicted"/>
<evidence type="ECO:0000313" key="3">
    <source>
        <dbReference type="Proteomes" id="UP000077115"/>
    </source>
</evidence>
<dbReference type="Gene3D" id="3.40.50.300">
    <property type="entry name" value="P-loop containing nucleotide triphosphate hydrolases"/>
    <property type="match status" value="1"/>
</dbReference>
<feature type="region of interest" description="Disordered" evidence="1">
    <location>
        <begin position="1"/>
        <end position="21"/>
    </location>
</feature>
<accession>A0A177WWH2</accession>
<dbReference type="PANTHER" id="PTHR33129:SF1">
    <property type="entry name" value="ATP-BINDING PROTEIN"/>
    <property type="match status" value="1"/>
</dbReference>
<reference evidence="2 3" key="2">
    <citation type="submission" date="2016-05" db="EMBL/GenBank/DDBJ databases">
        <title>Lineage-specific infection strategies underlie the spectrum of fungal disease in amphibians.</title>
        <authorList>
            <person name="Cuomo C.A."/>
            <person name="Farrer R.A."/>
            <person name="James T."/>
            <person name="Longcore J."/>
            <person name="Birren B."/>
        </authorList>
    </citation>
    <scope>NUCLEOTIDE SEQUENCE [LARGE SCALE GENOMIC DNA]</scope>
    <source>
        <strain evidence="2 3">JEL423</strain>
    </source>
</reference>
<dbReference type="Proteomes" id="UP000077115">
    <property type="component" value="Unassembled WGS sequence"/>
</dbReference>